<organism evidence="1 2">
    <name type="scientific">Datura stramonium</name>
    <name type="common">Jimsonweed</name>
    <name type="synonym">Common thornapple</name>
    <dbReference type="NCBI Taxonomy" id="4076"/>
    <lineage>
        <taxon>Eukaryota</taxon>
        <taxon>Viridiplantae</taxon>
        <taxon>Streptophyta</taxon>
        <taxon>Embryophyta</taxon>
        <taxon>Tracheophyta</taxon>
        <taxon>Spermatophyta</taxon>
        <taxon>Magnoliopsida</taxon>
        <taxon>eudicotyledons</taxon>
        <taxon>Gunneridae</taxon>
        <taxon>Pentapetalae</taxon>
        <taxon>asterids</taxon>
        <taxon>lamiids</taxon>
        <taxon>Solanales</taxon>
        <taxon>Solanaceae</taxon>
        <taxon>Solanoideae</taxon>
        <taxon>Datureae</taxon>
        <taxon>Datura</taxon>
    </lineage>
</organism>
<comment type="caution">
    <text evidence="1">The sequence shown here is derived from an EMBL/GenBank/DDBJ whole genome shotgun (WGS) entry which is preliminary data.</text>
</comment>
<proteinExistence type="predicted"/>
<protein>
    <submittedName>
        <fullName evidence="1">Uncharacterized protein</fullName>
    </submittedName>
</protein>
<name>A0ABS8V3N1_DATST</name>
<dbReference type="Proteomes" id="UP000823775">
    <property type="component" value="Unassembled WGS sequence"/>
</dbReference>
<evidence type="ECO:0000313" key="2">
    <source>
        <dbReference type="Proteomes" id="UP000823775"/>
    </source>
</evidence>
<accession>A0ABS8V3N1</accession>
<dbReference type="EMBL" id="JACEIK010003413">
    <property type="protein sequence ID" value="MCD9641627.1"/>
    <property type="molecule type" value="Genomic_DNA"/>
</dbReference>
<gene>
    <name evidence="1" type="ORF">HAX54_027941</name>
</gene>
<feature type="non-terminal residue" evidence="1">
    <location>
        <position position="1"/>
    </location>
</feature>
<evidence type="ECO:0000313" key="1">
    <source>
        <dbReference type="EMBL" id="MCD9641627.1"/>
    </source>
</evidence>
<sequence length="66" mass="7614">PQGKVLEELNLDLSLKKENCARILSYWLMEPLQLWECHSSKTFMTVEVLHNKKGGIAVRSAVAWSW</sequence>
<keyword evidence="2" id="KW-1185">Reference proteome</keyword>
<reference evidence="1 2" key="1">
    <citation type="journal article" date="2021" name="BMC Genomics">
        <title>Datura genome reveals duplications of psychoactive alkaloid biosynthetic genes and high mutation rate following tissue culture.</title>
        <authorList>
            <person name="Rajewski A."/>
            <person name="Carter-House D."/>
            <person name="Stajich J."/>
            <person name="Litt A."/>
        </authorList>
    </citation>
    <scope>NUCLEOTIDE SEQUENCE [LARGE SCALE GENOMIC DNA]</scope>
    <source>
        <strain evidence="1">AR-01</strain>
    </source>
</reference>